<gene>
    <name evidence="1" type="ORF">CCHOA_04655</name>
</gene>
<protein>
    <submittedName>
        <fullName evidence="1">Uncharacterized protein</fullName>
    </submittedName>
</protein>
<sequence>MVVAQGLGKLAAGGCGEVPPAAVVLATVARLAWVHAIQGVKQLNFCPRLS</sequence>
<reference evidence="1 2" key="1">
    <citation type="submission" date="2018-11" db="EMBL/GenBank/DDBJ databases">
        <authorList>
            <person name="Kleinhagauer T."/>
            <person name="Glaeser S.P."/>
            <person name="Spergser J."/>
            <person name="Ruckert C."/>
            <person name="Kaempfer P."/>
            <person name="Busse H.-J."/>
        </authorList>
    </citation>
    <scope>NUCLEOTIDE SEQUENCE [LARGE SCALE GENOMIC DNA]</scope>
    <source>
        <strain evidence="1 2">200CH</strain>
    </source>
</reference>
<dbReference type="Proteomes" id="UP000269019">
    <property type="component" value="Chromosome"/>
</dbReference>
<name>A0A3G6J5W9_9CORY</name>
<keyword evidence="2" id="KW-1185">Reference proteome</keyword>
<evidence type="ECO:0000313" key="1">
    <source>
        <dbReference type="EMBL" id="AZA13339.1"/>
    </source>
</evidence>
<accession>A0A3G6J5W9</accession>
<proteinExistence type="predicted"/>
<dbReference type="AlphaFoldDB" id="A0A3G6J5W9"/>
<dbReference type="EMBL" id="CP033896">
    <property type="protein sequence ID" value="AZA13339.1"/>
    <property type="molecule type" value="Genomic_DNA"/>
</dbReference>
<evidence type="ECO:0000313" key="2">
    <source>
        <dbReference type="Proteomes" id="UP000269019"/>
    </source>
</evidence>
<dbReference type="KEGG" id="ccho:CCHOA_04655"/>
<organism evidence="1 2">
    <name type="scientific">Corynebacterium choanae</name>
    <dbReference type="NCBI Taxonomy" id="1862358"/>
    <lineage>
        <taxon>Bacteria</taxon>
        <taxon>Bacillati</taxon>
        <taxon>Actinomycetota</taxon>
        <taxon>Actinomycetes</taxon>
        <taxon>Mycobacteriales</taxon>
        <taxon>Corynebacteriaceae</taxon>
        <taxon>Corynebacterium</taxon>
    </lineage>
</organism>